<feature type="transmembrane region" description="Helical" evidence="1">
    <location>
        <begin position="15"/>
        <end position="34"/>
    </location>
</feature>
<evidence type="ECO:0000256" key="1">
    <source>
        <dbReference type="SAM" id="Phobius"/>
    </source>
</evidence>
<feature type="transmembrane region" description="Helical" evidence="1">
    <location>
        <begin position="84"/>
        <end position="103"/>
    </location>
</feature>
<organism evidence="2 3">
    <name type="scientific">Clostridium scindens (strain JCM 10418 / VPI 12708)</name>
    <dbReference type="NCBI Taxonomy" id="29347"/>
    <lineage>
        <taxon>Bacteria</taxon>
        <taxon>Bacillati</taxon>
        <taxon>Bacillota</taxon>
        <taxon>Clostridia</taxon>
        <taxon>Lachnospirales</taxon>
        <taxon>Lachnospiraceae</taxon>
    </lineage>
</organism>
<gene>
    <name evidence="2" type="ORF">FYJ37_13910</name>
</gene>
<keyword evidence="1" id="KW-0472">Membrane</keyword>
<protein>
    <submittedName>
        <fullName evidence="2">DUF2975 domain-containing protein</fullName>
    </submittedName>
</protein>
<dbReference type="Pfam" id="PF11188">
    <property type="entry name" value="DUF2975"/>
    <property type="match status" value="1"/>
</dbReference>
<comment type="caution">
    <text evidence="2">The sequence shown here is derived from an EMBL/GenBank/DDBJ whole genome shotgun (WGS) entry which is preliminary data.</text>
</comment>
<dbReference type="AlphaFoldDB" id="A0A844FCQ7"/>
<evidence type="ECO:0000313" key="2">
    <source>
        <dbReference type="EMBL" id="MSS41405.1"/>
    </source>
</evidence>
<evidence type="ECO:0000313" key="3">
    <source>
        <dbReference type="Proteomes" id="UP000462363"/>
    </source>
</evidence>
<name>A0A844FCQ7_CLOSV</name>
<sequence>MDTGFIKFTKYLLDIMYFGGFVVLITLPATIKFLGKYYSSVITKNFALMLFVFGISGILGILIIGIVIMFIFKLFFVPTPATGIIILVFFIAALFSQVLADVFEKAVNYKEENDLTI</sequence>
<keyword evidence="1" id="KW-0812">Transmembrane</keyword>
<keyword evidence="1" id="KW-1133">Transmembrane helix</keyword>
<dbReference type="Proteomes" id="UP000462363">
    <property type="component" value="Unassembled WGS sequence"/>
</dbReference>
<reference evidence="2 3" key="1">
    <citation type="submission" date="2019-08" db="EMBL/GenBank/DDBJ databases">
        <title>In-depth cultivation of the pig gut microbiome towards novel bacterial diversity and tailored functional studies.</title>
        <authorList>
            <person name="Wylensek D."/>
            <person name="Hitch T.C.A."/>
            <person name="Clavel T."/>
        </authorList>
    </citation>
    <scope>NUCLEOTIDE SEQUENCE [LARGE SCALE GENOMIC DNA]</scope>
    <source>
        <strain evidence="2 3">BL-389-WT-3D</strain>
    </source>
</reference>
<feature type="transmembrane region" description="Helical" evidence="1">
    <location>
        <begin position="46"/>
        <end position="72"/>
    </location>
</feature>
<accession>A0A844FCQ7</accession>
<proteinExistence type="predicted"/>
<dbReference type="InterPro" id="IPR021354">
    <property type="entry name" value="DUF2975"/>
</dbReference>
<dbReference type="EMBL" id="VUMB01000034">
    <property type="protein sequence ID" value="MSS41405.1"/>
    <property type="molecule type" value="Genomic_DNA"/>
</dbReference>
<dbReference type="RefSeq" id="WP_009248428.1">
    <property type="nucleotide sequence ID" value="NZ_CAMDTP010000055.1"/>
</dbReference>